<dbReference type="AlphaFoldDB" id="A0A1I8F9C0"/>
<name>A0A1I8F9C0_9PLAT</name>
<accession>A0A1I8F9C0</accession>
<evidence type="ECO:0000313" key="2">
    <source>
        <dbReference type="Proteomes" id="UP000095280"/>
    </source>
</evidence>
<dbReference type="Proteomes" id="UP000095280">
    <property type="component" value="Unplaced"/>
</dbReference>
<feature type="compositionally biased region" description="Polar residues" evidence="1">
    <location>
        <begin position="94"/>
        <end position="103"/>
    </location>
</feature>
<feature type="region of interest" description="Disordered" evidence="1">
    <location>
        <begin position="155"/>
        <end position="203"/>
    </location>
</feature>
<feature type="compositionally biased region" description="Low complexity" evidence="1">
    <location>
        <begin position="40"/>
        <end position="64"/>
    </location>
</feature>
<reference evidence="3" key="1">
    <citation type="submission" date="2016-11" db="UniProtKB">
        <authorList>
            <consortium name="WormBaseParasite"/>
        </authorList>
    </citation>
    <scope>IDENTIFICATION</scope>
</reference>
<feature type="region of interest" description="Disordered" evidence="1">
    <location>
        <begin position="32"/>
        <end position="129"/>
    </location>
</feature>
<proteinExistence type="predicted"/>
<evidence type="ECO:0000256" key="1">
    <source>
        <dbReference type="SAM" id="MobiDB-lite"/>
    </source>
</evidence>
<dbReference type="WBParaSite" id="maker-unitig_24912-snap-gene-0.3-mRNA-1">
    <property type="protein sequence ID" value="maker-unitig_24912-snap-gene-0.3-mRNA-1"/>
    <property type="gene ID" value="maker-unitig_24912-snap-gene-0.3"/>
</dbReference>
<organism evidence="2 3">
    <name type="scientific">Macrostomum lignano</name>
    <dbReference type="NCBI Taxonomy" id="282301"/>
    <lineage>
        <taxon>Eukaryota</taxon>
        <taxon>Metazoa</taxon>
        <taxon>Spiralia</taxon>
        <taxon>Lophotrochozoa</taxon>
        <taxon>Platyhelminthes</taxon>
        <taxon>Rhabditophora</taxon>
        <taxon>Macrostomorpha</taxon>
        <taxon>Macrostomida</taxon>
        <taxon>Macrostomidae</taxon>
        <taxon>Macrostomum</taxon>
    </lineage>
</organism>
<protein>
    <submittedName>
        <fullName evidence="3">DUF834 domain-containing protein</fullName>
    </submittedName>
</protein>
<sequence>PGSSPRAECLTLSKLRAVPGGGSRFGRVSSLAGWDPWTNSRAQPAATPSPASAGAAVSAIYSGALQRRPSDHRHHPPDQRDGTSGGILDANFVIDTQSSNTELSRAARTAARTRRGRRLQPAATTGGGLTRRARLAAAAGLAGLQGQAADGLGFSDAGIGDKRNQPQQKQKIRGGEVQSDDRSARRWPGARRGGGEEQSAWRRGWRRAVEAVEAWRRIGGAAVAAAVGAAERA</sequence>
<evidence type="ECO:0000313" key="3">
    <source>
        <dbReference type="WBParaSite" id="maker-unitig_24912-snap-gene-0.3-mRNA-1"/>
    </source>
</evidence>
<keyword evidence="2" id="KW-1185">Reference proteome</keyword>